<dbReference type="AlphaFoldDB" id="A0A2P6Q457"/>
<feature type="signal peptide" evidence="7">
    <location>
        <begin position="1"/>
        <end position="20"/>
    </location>
</feature>
<dbReference type="GO" id="GO:0009506">
    <property type="term" value="C:plasmodesma"/>
    <property type="evidence" value="ECO:0007669"/>
    <property type="project" value="TreeGrafter"/>
</dbReference>
<evidence type="ECO:0000313" key="8">
    <source>
        <dbReference type="EMBL" id="PRQ28960.1"/>
    </source>
</evidence>
<keyword evidence="4" id="KW-0372">Hormone</keyword>
<dbReference type="EMBL" id="PDCK01000043">
    <property type="protein sequence ID" value="PRQ28960.1"/>
    <property type="molecule type" value="Genomic_DNA"/>
</dbReference>
<evidence type="ECO:0000256" key="6">
    <source>
        <dbReference type="ARBA" id="ARBA00023157"/>
    </source>
</evidence>
<dbReference type="GO" id="GO:0019722">
    <property type="term" value="P:calcium-mediated signaling"/>
    <property type="evidence" value="ECO:0007669"/>
    <property type="project" value="TreeGrafter"/>
</dbReference>
<dbReference type="Proteomes" id="UP000238479">
    <property type="component" value="Chromosome 5"/>
</dbReference>
<feature type="chain" id="PRO_5015130799" evidence="7">
    <location>
        <begin position="21"/>
        <end position="118"/>
    </location>
</feature>
<keyword evidence="9" id="KW-1185">Reference proteome</keyword>
<dbReference type="PANTHER" id="PTHR33136">
    <property type="entry name" value="RAPID ALKALINIZATION FACTOR-LIKE"/>
    <property type="match status" value="1"/>
</dbReference>
<dbReference type="PANTHER" id="PTHR33136:SF89">
    <property type="entry name" value="PROTEIN RALF-LIKE 19"/>
    <property type="match status" value="1"/>
</dbReference>
<evidence type="ECO:0000256" key="1">
    <source>
        <dbReference type="ARBA" id="ARBA00004613"/>
    </source>
</evidence>
<evidence type="ECO:0000256" key="7">
    <source>
        <dbReference type="SAM" id="SignalP"/>
    </source>
</evidence>
<gene>
    <name evidence="8" type="ORF">RchiOBHm_Chr5g0008651</name>
</gene>
<dbReference type="Pfam" id="PF05498">
    <property type="entry name" value="RALF"/>
    <property type="match status" value="1"/>
</dbReference>
<name>A0A2P6Q457_ROSCH</name>
<protein>
    <submittedName>
        <fullName evidence="8">Putative rapid ALkalinization Factor</fullName>
    </submittedName>
</protein>
<evidence type="ECO:0000256" key="3">
    <source>
        <dbReference type="ARBA" id="ARBA00022525"/>
    </source>
</evidence>
<comment type="caution">
    <text evidence="8">The sequence shown here is derived from an EMBL/GenBank/DDBJ whole genome shotgun (WGS) entry which is preliminary data.</text>
</comment>
<proteinExistence type="inferred from homology"/>
<evidence type="ECO:0000256" key="4">
    <source>
        <dbReference type="ARBA" id="ARBA00022702"/>
    </source>
</evidence>
<organism evidence="8 9">
    <name type="scientific">Rosa chinensis</name>
    <name type="common">China rose</name>
    <dbReference type="NCBI Taxonomy" id="74649"/>
    <lineage>
        <taxon>Eukaryota</taxon>
        <taxon>Viridiplantae</taxon>
        <taxon>Streptophyta</taxon>
        <taxon>Embryophyta</taxon>
        <taxon>Tracheophyta</taxon>
        <taxon>Spermatophyta</taxon>
        <taxon>Magnoliopsida</taxon>
        <taxon>eudicotyledons</taxon>
        <taxon>Gunneridae</taxon>
        <taxon>Pentapetalae</taxon>
        <taxon>rosids</taxon>
        <taxon>fabids</taxon>
        <taxon>Rosales</taxon>
        <taxon>Rosaceae</taxon>
        <taxon>Rosoideae</taxon>
        <taxon>Rosoideae incertae sedis</taxon>
        <taxon>Rosa</taxon>
    </lineage>
</organism>
<comment type="similarity">
    <text evidence="2">Belongs to the plant rapid alkalinization factor (RALF) family.</text>
</comment>
<dbReference type="GO" id="GO:0005179">
    <property type="term" value="F:hormone activity"/>
    <property type="evidence" value="ECO:0007669"/>
    <property type="project" value="UniProtKB-KW"/>
</dbReference>
<accession>A0A2P6Q457</accession>
<dbReference type="GO" id="GO:0040008">
    <property type="term" value="P:regulation of growth"/>
    <property type="evidence" value="ECO:0007669"/>
    <property type="project" value="UniProtKB-ARBA"/>
</dbReference>
<dbReference type="InterPro" id="IPR008801">
    <property type="entry name" value="RALF"/>
</dbReference>
<dbReference type="Gramene" id="PRQ28960">
    <property type="protein sequence ID" value="PRQ28960"/>
    <property type="gene ID" value="RchiOBHm_Chr5g0008651"/>
</dbReference>
<keyword evidence="5 7" id="KW-0732">Signal</keyword>
<evidence type="ECO:0000256" key="2">
    <source>
        <dbReference type="ARBA" id="ARBA00009178"/>
    </source>
</evidence>
<reference evidence="8 9" key="1">
    <citation type="journal article" date="2018" name="Nat. Genet.">
        <title>The Rosa genome provides new insights in the design of modern roses.</title>
        <authorList>
            <person name="Bendahmane M."/>
        </authorList>
    </citation>
    <scope>NUCLEOTIDE SEQUENCE [LARGE SCALE GENOMIC DNA]</scope>
    <source>
        <strain evidence="9">cv. Old Blush</strain>
    </source>
</reference>
<evidence type="ECO:0000313" key="9">
    <source>
        <dbReference type="Proteomes" id="UP000238479"/>
    </source>
</evidence>
<sequence>MDFKLCLVALLLALAVAVEASQLHDAGWGIARYSHDSSLVDVSVGDVIGVDNEMMLDSESSRRTLRGRGRYISYGALKKNGIPCRRRGGSYYNCGGPRRQVNPYRRGCTYITRCARQA</sequence>
<dbReference type="GO" id="GO:0005576">
    <property type="term" value="C:extracellular region"/>
    <property type="evidence" value="ECO:0007669"/>
    <property type="project" value="UniProtKB-SubCell"/>
</dbReference>
<keyword evidence="3" id="KW-0964">Secreted</keyword>
<keyword evidence="6" id="KW-1015">Disulfide bond</keyword>
<dbReference type="STRING" id="74649.A0A2P6Q457"/>
<evidence type="ECO:0000256" key="5">
    <source>
        <dbReference type="ARBA" id="ARBA00022729"/>
    </source>
</evidence>
<comment type="subcellular location">
    <subcellularLocation>
        <location evidence="1">Secreted</location>
    </subcellularLocation>
</comment>
<dbReference type="OrthoDB" id="1146241at2759"/>
<dbReference type="OMA" id="HDISINH"/>